<dbReference type="EMBL" id="BART01031586">
    <property type="protein sequence ID" value="GAH15891.1"/>
    <property type="molecule type" value="Genomic_DNA"/>
</dbReference>
<feature type="non-terminal residue" evidence="2">
    <location>
        <position position="1"/>
    </location>
</feature>
<feature type="domain" description="CHAT" evidence="1">
    <location>
        <begin position="57"/>
        <end position="197"/>
    </location>
</feature>
<sequence length="200" mass="22128">PDQVVAVLLKERKSTVASVEVSEEINSRLKCYQRNLQSELPDQNLYDISVGLAVGAKHLVPPELLRQALQAKELIVVPHGPLHLVPWASLSFNNKRLFEYCPIGVLPNLSCILNLGADFSTRSKVALIGSPDYGELSFVNRLPNAEKEIEMIKQKYSERGRIIGNVLTGANAREKGFWELANHKDAEGGILHIACHGAQR</sequence>
<proteinExistence type="predicted"/>
<dbReference type="Pfam" id="PF12770">
    <property type="entry name" value="CHAT"/>
    <property type="match status" value="1"/>
</dbReference>
<protein>
    <recommendedName>
        <fullName evidence="1">CHAT domain-containing protein</fullName>
    </recommendedName>
</protein>
<accession>X1D563</accession>
<gene>
    <name evidence="2" type="ORF">S01H4_54834</name>
</gene>
<dbReference type="AlphaFoldDB" id="X1D563"/>
<organism evidence="2">
    <name type="scientific">marine sediment metagenome</name>
    <dbReference type="NCBI Taxonomy" id="412755"/>
    <lineage>
        <taxon>unclassified sequences</taxon>
        <taxon>metagenomes</taxon>
        <taxon>ecological metagenomes</taxon>
    </lineage>
</organism>
<evidence type="ECO:0000313" key="2">
    <source>
        <dbReference type="EMBL" id="GAH15891.1"/>
    </source>
</evidence>
<name>X1D563_9ZZZZ</name>
<evidence type="ECO:0000259" key="1">
    <source>
        <dbReference type="Pfam" id="PF12770"/>
    </source>
</evidence>
<dbReference type="InterPro" id="IPR024983">
    <property type="entry name" value="CHAT_dom"/>
</dbReference>
<comment type="caution">
    <text evidence="2">The sequence shown here is derived from an EMBL/GenBank/DDBJ whole genome shotgun (WGS) entry which is preliminary data.</text>
</comment>
<reference evidence="2" key="1">
    <citation type="journal article" date="2014" name="Front. Microbiol.">
        <title>High frequency of phylogenetically diverse reductive dehalogenase-homologous genes in deep subseafloor sedimentary metagenomes.</title>
        <authorList>
            <person name="Kawai M."/>
            <person name="Futagami T."/>
            <person name="Toyoda A."/>
            <person name="Takaki Y."/>
            <person name="Nishi S."/>
            <person name="Hori S."/>
            <person name="Arai W."/>
            <person name="Tsubouchi T."/>
            <person name="Morono Y."/>
            <person name="Uchiyama I."/>
            <person name="Ito T."/>
            <person name="Fujiyama A."/>
            <person name="Inagaki F."/>
            <person name="Takami H."/>
        </authorList>
    </citation>
    <scope>NUCLEOTIDE SEQUENCE</scope>
    <source>
        <strain evidence="2">Expedition CK06-06</strain>
    </source>
</reference>